<dbReference type="Proteomes" id="UP000700596">
    <property type="component" value="Unassembled WGS sequence"/>
</dbReference>
<organism evidence="1 2">
    <name type="scientific">Dendryphion nanum</name>
    <dbReference type="NCBI Taxonomy" id="256645"/>
    <lineage>
        <taxon>Eukaryota</taxon>
        <taxon>Fungi</taxon>
        <taxon>Dikarya</taxon>
        <taxon>Ascomycota</taxon>
        <taxon>Pezizomycotina</taxon>
        <taxon>Dothideomycetes</taxon>
        <taxon>Pleosporomycetidae</taxon>
        <taxon>Pleosporales</taxon>
        <taxon>Torulaceae</taxon>
        <taxon>Dendryphion</taxon>
    </lineage>
</organism>
<sequence length="1043" mass="120439">MAEVAGVVVGFTSLGVQICQGINSFYGPFKSFHDDIDAIVIRVEGLQASLEALQSVRNRLDRPSTIVDAQLNDAINSCARQLERVDLTRKKYGDVRLPETWEDKARIARKRLLWPFKKDALTELQTNLDRLQSNLQVALDILGLDNHIQTHEQLQDLSGTLIFGMSSVHNQLSICDSSMRSAVAHSTRSLQQNNADIEERLSNKFDAGVTTILNTLNLLVAENGQMRYPENIPPNLLAESIHVRDEVNNLRRHIPQETILPSRNTTQSSPQSLLGCKCSLRRRSRKTVKYGRFLTTLIGETSDHDPGCALYPYSKFRRTVEQQFRICNRILSVCVRVGYAHAQEAGWRTIHPTLRIRPVVSRDSPGFQLIDFALRDSREQKLSSLQDLFAQLIDCFHQKFASPLDVLSDGTTLMHITCGWLPKWITSGYIDLMSAIGFLNHLGAVGVPFDQEDDNEWLPFNCLLESVTFYSRIIVYSRLELLSHVIRRAGIWKVVETGTTELMPEKAYETASALLSIDEANECFEDDDRRSLPSSVVRRDLSEWSSTLKMHHDLVPNEGLIRSLLNWTDGLHLFLSLRLKIDPKLEALALTLAIGESNSEAVTLLVKSGFKIDNTVWEYLCDEAWLLDPYNRRSIFSVVLDRIFSVVLESMNLLRPECTHTDSCTQSVCKVSKDHEFQPYTYPLIPPTAMQYAWNAGYRNVDDIWHDETPLWHFLAAYLFEDNYTPYPFSMLDKIYWFVDHGAQLDWIHPTYGTTPAHLIAKVGRYVKSCNQFRRPGITNKKFLFKSLQIDIQDNCNCPCSIKGCYTFTCAVLSTLRYEIRYERRRLLRELIVFANNERHCRSWMVPTLIRAITFEELGLTHTCCSRISDDEQGHRKSIHYRCRHLPSDEIRDQHHIESEDIALLEALMGEFFESWLTFNVTLQQYIDTLWTDRMDEVRPMDSGISEEDKDVIEQLGVQLLESFSDDEEFEPDSEDDRLRYWRLVKQYPRSVRLLLTDEYHPYDKGFDPDSNDHPFRYWSLFWQHPGSMRRILTEEYDCEDSC</sequence>
<name>A0A9P9E3M7_9PLEO</name>
<dbReference type="EMBL" id="JAGMWT010000004">
    <property type="protein sequence ID" value="KAH7130131.1"/>
    <property type="molecule type" value="Genomic_DNA"/>
</dbReference>
<gene>
    <name evidence="1" type="ORF">B0J11DRAFT_522504</name>
</gene>
<comment type="caution">
    <text evidence="1">The sequence shown here is derived from an EMBL/GenBank/DDBJ whole genome shotgun (WGS) entry which is preliminary data.</text>
</comment>
<evidence type="ECO:0008006" key="3">
    <source>
        <dbReference type="Google" id="ProtNLM"/>
    </source>
</evidence>
<accession>A0A9P9E3M7</accession>
<evidence type="ECO:0000313" key="2">
    <source>
        <dbReference type="Proteomes" id="UP000700596"/>
    </source>
</evidence>
<reference evidence="1" key="1">
    <citation type="journal article" date="2021" name="Nat. Commun.">
        <title>Genetic determinants of endophytism in the Arabidopsis root mycobiome.</title>
        <authorList>
            <person name="Mesny F."/>
            <person name="Miyauchi S."/>
            <person name="Thiergart T."/>
            <person name="Pickel B."/>
            <person name="Atanasova L."/>
            <person name="Karlsson M."/>
            <person name="Huettel B."/>
            <person name="Barry K.W."/>
            <person name="Haridas S."/>
            <person name="Chen C."/>
            <person name="Bauer D."/>
            <person name="Andreopoulos W."/>
            <person name="Pangilinan J."/>
            <person name="LaButti K."/>
            <person name="Riley R."/>
            <person name="Lipzen A."/>
            <person name="Clum A."/>
            <person name="Drula E."/>
            <person name="Henrissat B."/>
            <person name="Kohler A."/>
            <person name="Grigoriev I.V."/>
            <person name="Martin F.M."/>
            <person name="Hacquard S."/>
        </authorList>
    </citation>
    <scope>NUCLEOTIDE SEQUENCE</scope>
    <source>
        <strain evidence="1">MPI-CAGE-CH-0243</strain>
    </source>
</reference>
<proteinExistence type="predicted"/>
<dbReference type="AlphaFoldDB" id="A0A9P9E3M7"/>
<keyword evidence="2" id="KW-1185">Reference proteome</keyword>
<dbReference type="OrthoDB" id="1577640at2759"/>
<protein>
    <recommendedName>
        <fullName evidence="3">Fungal N-terminal domain-containing protein</fullName>
    </recommendedName>
</protein>
<evidence type="ECO:0000313" key="1">
    <source>
        <dbReference type="EMBL" id="KAH7130131.1"/>
    </source>
</evidence>